<dbReference type="GO" id="GO:0030001">
    <property type="term" value="P:metal ion transport"/>
    <property type="evidence" value="ECO:0007669"/>
    <property type="project" value="UniProtKB-ARBA"/>
</dbReference>
<dbReference type="PANTHER" id="PTHR32024">
    <property type="entry name" value="TRK SYSTEM POTASSIUM UPTAKE PROTEIN TRKG-RELATED"/>
    <property type="match status" value="1"/>
</dbReference>
<feature type="transmembrane region" description="Helical" evidence="8">
    <location>
        <begin position="210"/>
        <end position="231"/>
    </location>
</feature>
<dbReference type="InterPro" id="IPR003445">
    <property type="entry name" value="Cat_transpt"/>
</dbReference>
<gene>
    <name evidence="9" type="ORF">UFOPK1788_00513</name>
</gene>
<evidence type="ECO:0000256" key="5">
    <source>
        <dbReference type="ARBA" id="ARBA00022989"/>
    </source>
</evidence>
<keyword evidence="4 8" id="KW-0812">Transmembrane</keyword>
<dbReference type="EMBL" id="CAEZUE010000050">
    <property type="protein sequence ID" value="CAB4590743.1"/>
    <property type="molecule type" value="Genomic_DNA"/>
</dbReference>
<feature type="transmembrane region" description="Helical" evidence="8">
    <location>
        <begin position="114"/>
        <end position="132"/>
    </location>
</feature>
<evidence type="ECO:0000256" key="1">
    <source>
        <dbReference type="ARBA" id="ARBA00004651"/>
    </source>
</evidence>
<proteinExistence type="predicted"/>
<keyword evidence="7 8" id="KW-0472">Membrane</keyword>
<dbReference type="GO" id="GO:0008324">
    <property type="term" value="F:monoatomic cation transmembrane transporter activity"/>
    <property type="evidence" value="ECO:0007669"/>
    <property type="project" value="InterPro"/>
</dbReference>
<name>A0A6J6FUS8_9ZZZZ</name>
<reference evidence="9" key="1">
    <citation type="submission" date="2020-05" db="EMBL/GenBank/DDBJ databases">
        <authorList>
            <person name="Chiriac C."/>
            <person name="Salcher M."/>
            <person name="Ghai R."/>
            <person name="Kavagutti S V."/>
        </authorList>
    </citation>
    <scope>NUCLEOTIDE SEQUENCE</scope>
</reference>
<feature type="transmembrane region" description="Helical" evidence="8">
    <location>
        <begin position="31"/>
        <end position="51"/>
    </location>
</feature>
<evidence type="ECO:0000256" key="7">
    <source>
        <dbReference type="ARBA" id="ARBA00023136"/>
    </source>
</evidence>
<keyword evidence="5 8" id="KW-1133">Transmembrane helix</keyword>
<evidence type="ECO:0000256" key="2">
    <source>
        <dbReference type="ARBA" id="ARBA00022448"/>
    </source>
</evidence>
<dbReference type="PANTHER" id="PTHR32024:SF1">
    <property type="entry name" value="KTR SYSTEM POTASSIUM UPTAKE PROTEIN B"/>
    <property type="match status" value="1"/>
</dbReference>
<accession>A0A6J6FUS8</accession>
<comment type="subcellular location">
    <subcellularLocation>
        <location evidence="1">Cell membrane</location>
        <topology evidence="1">Multi-pass membrane protein</topology>
    </subcellularLocation>
</comment>
<sequence>MAIILGSFGYPVLAQLRKEFRHVHRWSMNTNLVIFMFVILFFVGAVAFAAFEWSNPNTLGPMPIIDKIQTAFFHSVQARSSGFNTVDLAKANPETLLVLDILMFIGAGPGGTGGGIKVTTFAVLMFIVFAELRGDSVVNIFGKRLSRAVHREAITIALFAVGAVMAATIAIVYISKERLDFVMFEVISAFATVGSSTGLSASLDPVSQTILVVLMFVGRIGPLTIGASLALKQRPPLYQFPKERPAIG</sequence>
<keyword evidence="3" id="KW-1003">Cell membrane</keyword>
<evidence type="ECO:0000256" key="4">
    <source>
        <dbReference type="ARBA" id="ARBA00022692"/>
    </source>
</evidence>
<keyword evidence="6" id="KW-0406">Ion transport</keyword>
<dbReference type="GO" id="GO:0005886">
    <property type="term" value="C:plasma membrane"/>
    <property type="evidence" value="ECO:0007669"/>
    <property type="project" value="UniProtKB-SubCell"/>
</dbReference>
<evidence type="ECO:0000313" key="9">
    <source>
        <dbReference type="EMBL" id="CAB4590743.1"/>
    </source>
</evidence>
<feature type="transmembrane region" description="Helical" evidence="8">
    <location>
        <begin position="153"/>
        <end position="175"/>
    </location>
</feature>
<evidence type="ECO:0000256" key="6">
    <source>
        <dbReference type="ARBA" id="ARBA00023065"/>
    </source>
</evidence>
<evidence type="ECO:0000256" key="8">
    <source>
        <dbReference type="SAM" id="Phobius"/>
    </source>
</evidence>
<dbReference type="Pfam" id="PF02386">
    <property type="entry name" value="TrkH"/>
    <property type="match status" value="1"/>
</dbReference>
<organism evidence="9">
    <name type="scientific">freshwater metagenome</name>
    <dbReference type="NCBI Taxonomy" id="449393"/>
    <lineage>
        <taxon>unclassified sequences</taxon>
        <taxon>metagenomes</taxon>
        <taxon>ecological metagenomes</taxon>
    </lineage>
</organism>
<dbReference type="AlphaFoldDB" id="A0A6J6FUS8"/>
<protein>
    <submittedName>
        <fullName evidence="9">Unannotated protein</fullName>
    </submittedName>
</protein>
<evidence type="ECO:0000256" key="3">
    <source>
        <dbReference type="ARBA" id="ARBA00022475"/>
    </source>
</evidence>
<keyword evidence="2" id="KW-0813">Transport</keyword>